<proteinExistence type="predicted"/>
<protein>
    <submittedName>
        <fullName evidence="1">Uncharacterized protein</fullName>
    </submittedName>
</protein>
<comment type="caution">
    <text evidence="1">The sequence shown here is derived from an EMBL/GenBank/DDBJ whole genome shotgun (WGS) entry which is preliminary data.</text>
</comment>
<reference evidence="1" key="1">
    <citation type="journal article" date="2015" name="Nature">
        <title>Complex archaea that bridge the gap between prokaryotes and eukaryotes.</title>
        <authorList>
            <person name="Spang A."/>
            <person name="Saw J.H."/>
            <person name="Jorgensen S.L."/>
            <person name="Zaremba-Niedzwiedzka K."/>
            <person name="Martijn J."/>
            <person name="Lind A.E."/>
            <person name="van Eijk R."/>
            <person name="Schleper C."/>
            <person name="Guy L."/>
            <person name="Ettema T.J."/>
        </authorList>
    </citation>
    <scope>NUCLEOTIDE SEQUENCE</scope>
</reference>
<gene>
    <name evidence="1" type="ORF">LCGC14_2448000</name>
</gene>
<organism evidence="1">
    <name type="scientific">marine sediment metagenome</name>
    <dbReference type="NCBI Taxonomy" id="412755"/>
    <lineage>
        <taxon>unclassified sequences</taxon>
        <taxon>metagenomes</taxon>
        <taxon>ecological metagenomes</taxon>
    </lineage>
</organism>
<dbReference type="AlphaFoldDB" id="A0A0F9BH12"/>
<dbReference type="EMBL" id="LAZR01037823">
    <property type="protein sequence ID" value="KKL21184.1"/>
    <property type="molecule type" value="Genomic_DNA"/>
</dbReference>
<accession>A0A0F9BH12</accession>
<name>A0A0F9BH12_9ZZZZ</name>
<sequence length="85" mass="9425">MSGKLKNIQLKEEFENTILLITNIGNNKVSIFIGEQTDPESDLLPNTAGYVGIRSGGTIEVEESRVNYGQIDMLESRGILRVIRS</sequence>
<evidence type="ECO:0000313" key="1">
    <source>
        <dbReference type="EMBL" id="KKL21184.1"/>
    </source>
</evidence>